<comment type="caution">
    <text evidence="11">The sequence shown here is derived from an EMBL/GenBank/DDBJ whole genome shotgun (WGS) entry which is preliminary data.</text>
</comment>
<reference evidence="12" key="2">
    <citation type="journal article" date="2017" name="Genome Announc.">
        <title>Draft genome sequence of Paludibacter jiangxiensis NM7(T), a propionate-producing fermentative bacterium.</title>
        <authorList>
            <person name="Qiu Y.-L."/>
            <person name="Tourlousse D.M."/>
            <person name="Matsuura N."/>
            <person name="Ohashi A."/>
            <person name="Sekiguchi Y."/>
        </authorList>
    </citation>
    <scope>NUCLEOTIDE SEQUENCE [LARGE SCALE GENOMIC DNA]</scope>
    <source>
        <strain evidence="12">NM7</strain>
    </source>
</reference>
<evidence type="ECO:0000256" key="1">
    <source>
        <dbReference type="ARBA" id="ARBA00004442"/>
    </source>
</evidence>
<dbReference type="AlphaFoldDB" id="A0A171A0I9"/>
<evidence type="ECO:0000256" key="8">
    <source>
        <dbReference type="SAM" id="Coils"/>
    </source>
</evidence>
<name>A0A171A0I9_9BACT</name>
<reference evidence="12" key="1">
    <citation type="submission" date="2016-04" db="EMBL/GenBank/DDBJ databases">
        <title>Draft genome sequence of Paludibacter jiangxiensis strain NM7.</title>
        <authorList>
            <person name="Qiu Y."/>
            <person name="Matsuura N."/>
            <person name="Ohashi A."/>
            <person name="Tourlousse M.D."/>
            <person name="Sekiguchi Y."/>
        </authorList>
    </citation>
    <scope>NUCLEOTIDE SEQUENCE [LARGE SCALE GENOMIC DNA]</scope>
    <source>
        <strain evidence="12">NM7</strain>
    </source>
</reference>
<accession>A0A171A0I9</accession>
<evidence type="ECO:0000256" key="9">
    <source>
        <dbReference type="SAM" id="MobiDB-lite"/>
    </source>
</evidence>
<keyword evidence="4" id="KW-1134">Transmembrane beta strand</keyword>
<keyword evidence="10" id="KW-0732">Signal</keyword>
<protein>
    <submittedName>
        <fullName evidence="11">Outer membrane protein TolC</fullName>
    </submittedName>
</protein>
<feature type="chain" id="PRO_5007905144" evidence="10">
    <location>
        <begin position="20"/>
        <end position="460"/>
    </location>
</feature>
<keyword evidence="7" id="KW-0998">Cell outer membrane</keyword>
<keyword evidence="5" id="KW-0812">Transmembrane</keyword>
<dbReference type="RefSeq" id="WP_172795594.1">
    <property type="nucleotide sequence ID" value="NZ_BDCR01000003.1"/>
</dbReference>
<evidence type="ECO:0000256" key="2">
    <source>
        <dbReference type="ARBA" id="ARBA00007613"/>
    </source>
</evidence>
<dbReference type="PANTHER" id="PTHR30026:SF20">
    <property type="entry name" value="OUTER MEMBRANE PROTEIN TOLC"/>
    <property type="match status" value="1"/>
</dbReference>
<evidence type="ECO:0000256" key="6">
    <source>
        <dbReference type="ARBA" id="ARBA00023136"/>
    </source>
</evidence>
<evidence type="ECO:0000313" key="12">
    <source>
        <dbReference type="Proteomes" id="UP000076586"/>
    </source>
</evidence>
<gene>
    <name evidence="11" type="ORF">PJIAN_3498</name>
</gene>
<dbReference type="GO" id="GO:1990281">
    <property type="term" value="C:efflux pump complex"/>
    <property type="evidence" value="ECO:0007669"/>
    <property type="project" value="TreeGrafter"/>
</dbReference>
<dbReference type="SUPFAM" id="SSF56954">
    <property type="entry name" value="Outer membrane efflux proteins (OEP)"/>
    <property type="match status" value="2"/>
</dbReference>
<dbReference type="Gene3D" id="1.20.1600.10">
    <property type="entry name" value="Outer membrane efflux proteins (OEP)"/>
    <property type="match status" value="2"/>
</dbReference>
<dbReference type="InterPro" id="IPR051906">
    <property type="entry name" value="TolC-like"/>
</dbReference>
<feature type="signal peptide" evidence="10">
    <location>
        <begin position="1"/>
        <end position="19"/>
    </location>
</feature>
<evidence type="ECO:0000256" key="3">
    <source>
        <dbReference type="ARBA" id="ARBA00022448"/>
    </source>
</evidence>
<proteinExistence type="inferred from homology"/>
<dbReference type="GO" id="GO:0009279">
    <property type="term" value="C:cell outer membrane"/>
    <property type="evidence" value="ECO:0007669"/>
    <property type="project" value="UniProtKB-SubCell"/>
</dbReference>
<comment type="subcellular location">
    <subcellularLocation>
        <location evidence="1">Cell outer membrane</location>
    </subcellularLocation>
</comment>
<keyword evidence="6" id="KW-0472">Membrane</keyword>
<dbReference type="Proteomes" id="UP000076586">
    <property type="component" value="Unassembled WGS sequence"/>
</dbReference>
<comment type="similarity">
    <text evidence="2">Belongs to the outer membrane factor (OMF) (TC 1.B.17) family.</text>
</comment>
<dbReference type="GO" id="GO:0015288">
    <property type="term" value="F:porin activity"/>
    <property type="evidence" value="ECO:0007669"/>
    <property type="project" value="TreeGrafter"/>
</dbReference>
<dbReference type="PANTHER" id="PTHR30026">
    <property type="entry name" value="OUTER MEMBRANE PROTEIN TOLC"/>
    <property type="match status" value="1"/>
</dbReference>
<keyword evidence="8" id="KW-0175">Coiled coil</keyword>
<dbReference type="InterPro" id="IPR003423">
    <property type="entry name" value="OMP_efflux"/>
</dbReference>
<organism evidence="11 12">
    <name type="scientific">Paludibacter jiangxiensis</name>
    <dbReference type="NCBI Taxonomy" id="681398"/>
    <lineage>
        <taxon>Bacteria</taxon>
        <taxon>Pseudomonadati</taxon>
        <taxon>Bacteroidota</taxon>
        <taxon>Bacteroidia</taxon>
        <taxon>Bacteroidales</taxon>
        <taxon>Paludibacteraceae</taxon>
        <taxon>Paludibacter</taxon>
    </lineage>
</organism>
<keyword evidence="12" id="KW-1185">Reference proteome</keyword>
<evidence type="ECO:0000256" key="7">
    <source>
        <dbReference type="ARBA" id="ARBA00023237"/>
    </source>
</evidence>
<feature type="region of interest" description="Disordered" evidence="9">
    <location>
        <begin position="167"/>
        <end position="211"/>
    </location>
</feature>
<dbReference type="STRING" id="681398.PJIAN_3498"/>
<dbReference type="Pfam" id="PF02321">
    <property type="entry name" value="OEP"/>
    <property type="match status" value="1"/>
</dbReference>
<evidence type="ECO:0000256" key="5">
    <source>
        <dbReference type="ARBA" id="ARBA00022692"/>
    </source>
</evidence>
<feature type="coiled-coil region" evidence="8">
    <location>
        <begin position="381"/>
        <end position="408"/>
    </location>
</feature>
<dbReference type="EMBL" id="BDCR01000003">
    <property type="protein sequence ID" value="GAT63183.1"/>
    <property type="molecule type" value="Genomic_DNA"/>
</dbReference>
<evidence type="ECO:0000313" key="11">
    <source>
        <dbReference type="EMBL" id="GAT63183.1"/>
    </source>
</evidence>
<keyword evidence="3" id="KW-0813">Transport</keyword>
<evidence type="ECO:0000256" key="4">
    <source>
        <dbReference type="ARBA" id="ARBA00022452"/>
    </source>
</evidence>
<sequence>MRTILIFMLFVFIAGTTKAQDSLDGYLKIAAQNNPALKSKYNKYLASLQKVPQVGALPDPDLSFGYFIEPMEVLGGKQRAQIQLMQMFPWSGTLKAAKNEAAQMAQSDFEAFRAEKEELFYNVRKSYFQLWFTDRQIIVNDSTLVLLQSLEKLLLAKLGSENGSIAATASRSATSELSPQKGAMGMNPDGNPDNSVRPSPAMGGGSSMSKAGSALNDLLQLRTETGTLENAIASLKQRRMVMATQFNLLLNRQPDAPVDLPTELAVPDGDYQSAALFDSIKQNNPMLKMPQSDIAAYRYRQVMNRKMGYPMVGLGLNYTVVQKSEMSTSSMNGKDMVMPMLSVKLPLYRKKYTAAVREAQLLEQSASENAVNVQNMLFMELTDTQLAIDEANRNLRLATQNSELTQQRFNLQRTQFAVSGSGFDELLRTQQSLLDYRISLLQAQTDKRIAYAELQKLVAK</sequence>
<dbReference type="GO" id="GO:0015562">
    <property type="term" value="F:efflux transmembrane transporter activity"/>
    <property type="evidence" value="ECO:0007669"/>
    <property type="project" value="InterPro"/>
</dbReference>
<evidence type="ECO:0000256" key="10">
    <source>
        <dbReference type="SAM" id="SignalP"/>
    </source>
</evidence>